<proteinExistence type="inferred from homology"/>
<gene>
    <name evidence="5" type="primary">IZUMO4</name>
</gene>
<dbReference type="Proteomes" id="UP001652622">
    <property type="component" value="Unplaced"/>
</dbReference>
<sequence>MGCESLSVALAIVLLLEPCLSLACLQCDSNFSSHFSSYAPKLSRKSWGLGVVPVAGRRLRGWAQDTLQELNLKISPDIRDLPKKLDSIFEEQIKMLQDAIVESRIKCENHCGLNHYEAISCQTCNATKPTCFGYNCSSSDKWKDALNELYDYVKGLNKEPEVWASALRQVPTFSHCTAESPDTLNFTSIGDTLSKNWLKMMALKDMEEDAALLKLLEPTC</sequence>
<protein>
    <submittedName>
        <fullName evidence="5">Izumo sperm-egg fusion protein 4 isoform X2</fullName>
    </submittedName>
</protein>
<keyword evidence="4" id="KW-1185">Reference proteome</keyword>
<dbReference type="InterPro" id="IPR029389">
    <property type="entry name" value="IZUMO"/>
</dbReference>
<keyword evidence="2 3" id="KW-0732">Signal</keyword>
<evidence type="ECO:0000256" key="3">
    <source>
        <dbReference type="SAM" id="SignalP"/>
    </source>
</evidence>
<evidence type="ECO:0000256" key="2">
    <source>
        <dbReference type="ARBA" id="ARBA00022729"/>
    </source>
</evidence>
<name>A0A6P9DMV1_PANGU</name>
<dbReference type="PANTHER" id="PTHR37357">
    <property type="entry name" value="IZUMO SPERM-EGG FUSION PROTEIN 4"/>
    <property type="match status" value="1"/>
</dbReference>
<comment type="similarity">
    <text evidence="1">Belongs to the Izumo family.</text>
</comment>
<feature type="signal peptide" evidence="3">
    <location>
        <begin position="1"/>
        <end position="21"/>
    </location>
</feature>
<dbReference type="CTD" id="113177"/>
<dbReference type="Pfam" id="PF15005">
    <property type="entry name" value="IZUMO"/>
    <property type="match status" value="1"/>
</dbReference>
<organism evidence="4 5">
    <name type="scientific">Pantherophis guttatus</name>
    <name type="common">Corn snake</name>
    <name type="synonym">Elaphe guttata</name>
    <dbReference type="NCBI Taxonomy" id="94885"/>
    <lineage>
        <taxon>Eukaryota</taxon>
        <taxon>Metazoa</taxon>
        <taxon>Chordata</taxon>
        <taxon>Craniata</taxon>
        <taxon>Vertebrata</taxon>
        <taxon>Euteleostomi</taxon>
        <taxon>Lepidosauria</taxon>
        <taxon>Squamata</taxon>
        <taxon>Bifurcata</taxon>
        <taxon>Unidentata</taxon>
        <taxon>Episquamata</taxon>
        <taxon>Toxicofera</taxon>
        <taxon>Serpentes</taxon>
        <taxon>Colubroidea</taxon>
        <taxon>Colubridae</taxon>
        <taxon>Colubrinae</taxon>
        <taxon>Pantherophis</taxon>
    </lineage>
</organism>
<evidence type="ECO:0000313" key="4">
    <source>
        <dbReference type="Proteomes" id="UP001652622"/>
    </source>
</evidence>
<dbReference type="InterPro" id="IPR052868">
    <property type="entry name" value="Izumo_fusion"/>
</dbReference>
<dbReference type="AlphaFoldDB" id="A0A6P9DMV1"/>
<evidence type="ECO:0000313" key="5">
    <source>
        <dbReference type="RefSeq" id="XP_034293636.1"/>
    </source>
</evidence>
<accession>A0A6P9DMV1</accession>
<dbReference type="GeneID" id="117677502"/>
<dbReference type="RefSeq" id="XP_034293636.1">
    <property type="nucleotide sequence ID" value="XM_034437745.2"/>
</dbReference>
<evidence type="ECO:0000256" key="1">
    <source>
        <dbReference type="ARBA" id="ARBA00009633"/>
    </source>
</evidence>
<dbReference type="PANTHER" id="PTHR37357:SF1">
    <property type="entry name" value="IZUMO SPERM-EGG FUSION PROTEIN 4"/>
    <property type="match status" value="1"/>
</dbReference>
<reference evidence="5" key="1">
    <citation type="submission" date="2025-08" db="UniProtKB">
        <authorList>
            <consortium name="RefSeq"/>
        </authorList>
    </citation>
    <scope>IDENTIFICATION</scope>
    <source>
        <tissue evidence="5">Blood</tissue>
    </source>
</reference>
<feature type="chain" id="PRO_5027650337" evidence="3">
    <location>
        <begin position="22"/>
        <end position="220"/>
    </location>
</feature>